<dbReference type="AlphaFoldDB" id="A0A0A8ZZH7"/>
<reference evidence="1" key="2">
    <citation type="journal article" date="2015" name="Data Brief">
        <title>Shoot transcriptome of the giant reed, Arundo donax.</title>
        <authorList>
            <person name="Barrero R.A."/>
            <person name="Guerrero F.D."/>
            <person name="Moolhuijzen P."/>
            <person name="Goolsby J.A."/>
            <person name="Tidwell J."/>
            <person name="Bellgard S.E."/>
            <person name="Bellgard M.I."/>
        </authorList>
    </citation>
    <scope>NUCLEOTIDE SEQUENCE</scope>
    <source>
        <tissue evidence="1">Shoot tissue taken approximately 20 cm above the soil surface</tissue>
    </source>
</reference>
<evidence type="ECO:0000313" key="1">
    <source>
        <dbReference type="EMBL" id="JAD40192.1"/>
    </source>
</evidence>
<dbReference type="EMBL" id="GBRH01257703">
    <property type="protein sequence ID" value="JAD40192.1"/>
    <property type="molecule type" value="Transcribed_RNA"/>
</dbReference>
<sequence length="26" mass="3054">MYRPCRAGTIEIIHVPMKHFRVGKNV</sequence>
<proteinExistence type="predicted"/>
<accession>A0A0A8ZZH7</accession>
<organism evidence="1">
    <name type="scientific">Arundo donax</name>
    <name type="common">Giant reed</name>
    <name type="synonym">Donax arundinaceus</name>
    <dbReference type="NCBI Taxonomy" id="35708"/>
    <lineage>
        <taxon>Eukaryota</taxon>
        <taxon>Viridiplantae</taxon>
        <taxon>Streptophyta</taxon>
        <taxon>Embryophyta</taxon>
        <taxon>Tracheophyta</taxon>
        <taxon>Spermatophyta</taxon>
        <taxon>Magnoliopsida</taxon>
        <taxon>Liliopsida</taxon>
        <taxon>Poales</taxon>
        <taxon>Poaceae</taxon>
        <taxon>PACMAD clade</taxon>
        <taxon>Arundinoideae</taxon>
        <taxon>Arundineae</taxon>
        <taxon>Arundo</taxon>
    </lineage>
</organism>
<name>A0A0A8ZZH7_ARUDO</name>
<protein>
    <submittedName>
        <fullName evidence="1">Uncharacterized protein</fullName>
    </submittedName>
</protein>
<reference evidence="1" key="1">
    <citation type="submission" date="2014-09" db="EMBL/GenBank/DDBJ databases">
        <authorList>
            <person name="Magalhaes I.L.F."/>
            <person name="Oliveira U."/>
            <person name="Santos F.R."/>
            <person name="Vidigal T.H.D.A."/>
            <person name="Brescovit A.D."/>
            <person name="Santos A.J."/>
        </authorList>
    </citation>
    <scope>NUCLEOTIDE SEQUENCE</scope>
    <source>
        <tissue evidence="1">Shoot tissue taken approximately 20 cm above the soil surface</tissue>
    </source>
</reference>